<dbReference type="Proteomes" id="UP000308528">
    <property type="component" value="Unassembled WGS sequence"/>
</dbReference>
<dbReference type="AlphaFoldDB" id="A0A4S4NCW6"/>
<dbReference type="EMBL" id="SRSF01000010">
    <property type="protein sequence ID" value="THH36347.1"/>
    <property type="molecule type" value="Genomic_DNA"/>
</dbReference>
<sequence>MANFWQRISSLFDAAENSSPTEPAVHEMIERDPAELEQYERWKKTLARRRLFDWLTDQYAIFQTGRPTDQAISFLDTPSSKGFVIHFNDTHYSREEIGHFFHYLKERILELNYRTQISDRRVFSREDWVETQERHYLKPRTRHQREAGPPQRGELDQKFGNITVELELRNDQPWNLRLRATTYQDALYNEPETFRALMVAIAGTQD</sequence>
<accession>A0A4S4NCW6</accession>
<proteinExistence type="predicted"/>
<reference evidence="1 2" key="1">
    <citation type="submission" date="2019-04" db="EMBL/GenBank/DDBJ databases">
        <title>Lewinella litorea sp. nov., isolated from a marine sand.</title>
        <authorList>
            <person name="Yoon J.-H."/>
        </authorList>
    </citation>
    <scope>NUCLEOTIDE SEQUENCE [LARGE SCALE GENOMIC DNA]</scope>
    <source>
        <strain evidence="1 2">HSMS-39</strain>
    </source>
</reference>
<gene>
    <name evidence="1" type="ORF">E4021_15685</name>
</gene>
<name>A0A4S4NCW6_9BACT</name>
<evidence type="ECO:0000313" key="2">
    <source>
        <dbReference type="Proteomes" id="UP000308528"/>
    </source>
</evidence>
<organism evidence="1 2">
    <name type="scientific">Neolewinella litorea</name>
    <dbReference type="NCBI Taxonomy" id="2562452"/>
    <lineage>
        <taxon>Bacteria</taxon>
        <taxon>Pseudomonadati</taxon>
        <taxon>Bacteroidota</taxon>
        <taxon>Saprospiria</taxon>
        <taxon>Saprospirales</taxon>
        <taxon>Lewinellaceae</taxon>
        <taxon>Neolewinella</taxon>
    </lineage>
</organism>
<dbReference type="RefSeq" id="WP_136460326.1">
    <property type="nucleotide sequence ID" value="NZ_SRSF01000010.1"/>
</dbReference>
<protein>
    <submittedName>
        <fullName evidence="1">Uncharacterized protein</fullName>
    </submittedName>
</protein>
<keyword evidence="2" id="KW-1185">Reference proteome</keyword>
<evidence type="ECO:0000313" key="1">
    <source>
        <dbReference type="EMBL" id="THH36347.1"/>
    </source>
</evidence>
<comment type="caution">
    <text evidence="1">The sequence shown here is derived from an EMBL/GenBank/DDBJ whole genome shotgun (WGS) entry which is preliminary data.</text>
</comment>
<dbReference type="OrthoDB" id="1491962at2"/>